<dbReference type="Proteomes" id="UP000535020">
    <property type="component" value="Unassembled WGS sequence"/>
</dbReference>
<evidence type="ECO:0000313" key="1">
    <source>
        <dbReference type="EMBL" id="NYA69610.1"/>
    </source>
</evidence>
<comment type="caution">
    <text evidence="1">The sequence shown here is derived from an EMBL/GenBank/DDBJ whole genome shotgun (WGS) entry which is preliminary data.</text>
</comment>
<dbReference type="EMBL" id="JACBJI010000001">
    <property type="protein sequence ID" value="NYA69610.1"/>
    <property type="molecule type" value="Genomic_DNA"/>
</dbReference>
<organism evidence="1 2">
    <name type="scientific">Flavobacterium agri</name>
    <dbReference type="NCBI Taxonomy" id="2743471"/>
    <lineage>
        <taxon>Bacteria</taxon>
        <taxon>Pseudomonadati</taxon>
        <taxon>Bacteroidota</taxon>
        <taxon>Flavobacteriia</taxon>
        <taxon>Flavobacteriales</taxon>
        <taxon>Flavobacteriaceae</taxon>
        <taxon>Flavobacterium</taxon>
    </lineage>
</organism>
<accession>A0A7Y8XZE9</accession>
<sequence>MFGQQHFAGMNTSQRTGMVHAGVNPAELANLGSKYEIQVFSVSANATNNKIGFSDLFGNDSFEDLVFRGTEAVDLRFDGEIYGPGFAYKMDNWTFALTSKAYAKLDLVDVDVRIGDAVSTATLNAIINGSTTINNNYNQRLNGTTWGEIGLSAARNFYDDGTHKFSGGLTFKLLFPGSYANLGADRFSGTINNNLGNVTLTDASANLNIAYSGNLGEEFTQFSDYTGSLFGSLGGVAADLGVNYRLSDVEQPNKYRINAGLSVRNIGSMKYKSANNSSTNYVLSIQGAESLNLNQFQNVESLEETENILLQSGYLDRATNTKTDFKVKLPTVFSAYADVKIVPKFYASVYWQQKLNPDDANDQITYQNVIAITPRFALDNFEVWSSWSNNEISGISGGIGVRAYGFYLGSGSIITNLTSDNKQADAFIGYSFGLD</sequence>
<gene>
    <name evidence="1" type="ORF">HZF10_01665</name>
</gene>
<dbReference type="AlphaFoldDB" id="A0A7Y8XZE9"/>
<protein>
    <recommendedName>
        <fullName evidence="3">DUF5723 domain-containing protein</fullName>
    </recommendedName>
</protein>
<evidence type="ECO:0000313" key="2">
    <source>
        <dbReference type="Proteomes" id="UP000535020"/>
    </source>
</evidence>
<keyword evidence="2" id="KW-1185">Reference proteome</keyword>
<name>A0A7Y8XZE9_9FLAO</name>
<reference evidence="1 2" key="1">
    <citation type="submission" date="2020-07" db="EMBL/GenBank/DDBJ databases">
        <authorList>
            <person name="Sun Q."/>
        </authorList>
    </citation>
    <scope>NUCLEOTIDE SEQUENCE [LARGE SCALE GENOMIC DNA]</scope>
    <source>
        <strain evidence="1 2">MAH-1</strain>
    </source>
</reference>
<evidence type="ECO:0008006" key="3">
    <source>
        <dbReference type="Google" id="ProtNLM"/>
    </source>
</evidence>
<proteinExistence type="predicted"/>